<proteinExistence type="predicted"/>
<protein>
    <submittedName>
        <fullName evidence="1">Uncharacterized protein</fullName>
    </submittedName>
</protein>
<evidence type="ECO:0000313" key="1">
    <source>
        <dbReference type="EMBL" id="KIS71314.1"/>
    </source>
</evidence>
<sequence length="179" mass="19920">MISIRQTLPRGKATLCNFPDASRHGNGIHASNRVLIDLELPPSAELATPIENVDPIDGNADRFRCVRHWTALPLRTVAAVILGWRGFHLSTPSFESQNGVTVHRDFGLRSPGHSLGSHRSTTYVSALVCIFVQLKRKDRNGNTMHQQAFGLQDAMYQNRYMRAESGAPANQDEITMIRS</sequence>
<accession>A0A0D1E5N0</accession>
<dbReference type="KEGG" id="uma:UMAG_01214"/>
<dbReference type="GeneID" id="23562307"/>
<dbReference type="EMBL" id="CM003141">
    <property type="protein sequence ID" value="KIS71314.1"/>
    <property type="molecule type" value="Genomic_DNA"/>
</dbReference>
<evidence type="ECO:0000313" key="2">
    <source>
        <dbReference type="Proteomes" id="UP000000561"/>
    </source>
</evidence>
<reference evidence="1 2" key="1">
    <citation type="journal article" date="2006" name="Nature">
        <title>Insights from the genome of the biotrophic fungal plant pathogen Ustilago maydis.</title>
        <authorList>
            <person name="Kamper J."/>
            <person name="Kahmann R."/>
            <person name="Bolker M."/>
            <person name="Ma L.J."/>
            <person name="Brefort T."/>
            <person name="Saville B.J."/>
            <person name="Banuett F."/>
            <person name="Kronstad J.W."/>
            <person name="Gold S.E."/>
            <person name="Muller O."/>
            <person name="Perlin M.H."/>
            <person name="Wosten H.A."/>
            <person name="de Vries R."/>
            <person name="Ruiz-Herrera J."/>
            <person name="Reynaga-Pena C.G."/>
            <person name="Snetselaar K."/>
            <person name="McCann M."/>
            <person name="Perez-Martin J."/>
            <person name="Feldbrugge M."/>
            <person name="Basse C.W."/>
            <person name="Steinberg G."/>
            <person name="Ibeas J.I."/>
            <person name="Holloman W."/>
            <person name="Guzman P."/>
            <person name="Farman M."/>
            <person name="Stajich J.E."/>
            <person name="Sentandreu R."/>
            <person name="Gonzalez-Prieto J.M."/>
            <person name="Kennell J.C."/>
            <person name="Molina L."/>
            <person name="Schirawski J."/>
            <person name="Mendoza-Mendoza A."/>
            <person name="Greilinger D."/>
            <person name="Munch K."/>
            <person name="Rossel N."/>
            <person name="Scherer M."/>
            <person name="Vranes M."/>
            <person name="Ladendorf O."/>
            <person name="Vincon V."/>
            <person name="Fuchs U."/>
            <person name="Sandrock B."/>
            <person name="Meng S."/>
            <person name="Ho E.C."/>
            <person name="Cahill M.J."/>
            <person name="Boyce K.J."/>
            <person name="Klose J."/>
            <person name="Klosterman S.J."/>
            <person name="Deelstra H.J."/>
            <person name="Ortiz-Castellanos L."/>
            <person name="Li W."/>
            <person name="Sanchez-Alonso P."/>
            <person name="Schreier P.H."/>
            <person name="Hauser-Hahn I."/>
            <person name="Vaupel M."/>
            <person name="Koopmann E."/>
            <person name="Friedrich G."/>
            <person name="Voss H."/>
            <person name="Schluter T."/>
            <person name="Margolis J."/>
            <person name="Platt D."/>
            <person name="Swimmer C."/>
            <person name="Gnirke A."/>
            <person name="Chen F."/>
            <person name="Vysotskaia V."/>
            <person name="Mannhaupt G."/>
            <person name="Guldener U."/>
            <person name="Munsterkotter M."/>
            <person name="Haase D."/>
            <person name="Oesterheld M."/>
            <person name="Mewes H.W."/>
            <person name="Mauceli E.W."/>
            <person name="DeCaprio D."/>
            <person name="Wade C.M."/>
            <person name="Butler J."/>
            <person name="Young S."/>
            <person name="Jaffe D.B."/>
            <person name="Calvo S."/>
            <person name="Nusbaum C."/>
            <person name="Galagan J."/>
            <person name="Birren B.W."/>
        </authorList>
    </citation>
    <scope>NUCLEOTIDE SEQUENCE [LARGE SCALE GENOMIC DNA]</scope>
    <source>
        <strain evidence="2">DSM 14603 / FGSC 9021 / UM521</strain>
    </source>
</reference>
<name>A0A0D1E5N0_MYCMD</name>
<organism evidence="1 2">
    <name type="scientific">Mycosarcoma maydis</name>
    <name type="common">Corn smut fungus</name>
    <name type="synonym">Ustilago maydis</name>
    <dbReference type="NCBI Taxonomy" id="5270"/>
    <lineage>
        <taxon>Eukaryota</taxon>
        <taxon>Fungi</taxon>
        <taxon>Dikarya</taxon>
        <taxon>Basidiomycota</taxon>
        <taxon>Ustilaginomycotina</taxon>
        <taxon>Ustilaginomycetes</taxon>
        <taxon>Ustilaginales</taxon>
        <taxon>Ustilaginaceae</taxon>
        <taxon>Mycosarcoma</taxon>
    </lineage>
</organism>
<dbReference type="Proteomes" id="UP000000561">
    <property type="component" value="Chromosome 2"/>
</dbReference>
<gene>
    <name evidence="1" type="ORF">UMAG_01214</name>
</gene>
<dbReference type="RefSeq" id="XP_011387151.1">
    <property type="nucleotide sequence ID" value="XM_011388849.1"/>
</dbReference>
<dbReference type="VEuPathDB" id="FungiDB:UMAG_01214"/>
<keyword evidence="2" id="KW-1185">Reference proteome</keyword>
<dbReference type="InParanoid" id="A0A0D1E5N0"/>
<dbReference type="AlphaFoldDB" id="A0A0D1E5N0"/>